<evidence type="ECO:0000256" key="6">
    <source>
        <dbReference type="SAM" id="Phobius"/>
    </source>
</evidence>
<evidence type="ECO:0000256" key="5">
    <source>
        <dbReference type="ARBA" id="ARBA00023136"/>
    </source>
</evidence>
<organism evidence="7 8">
    <name type="scientific">Segetibacter aerophilus</name>
    <dbReference type="NCBI Taxonomy" id="670293"/>
    <lineage>
        <taxon>Bacteria</taxon>
        <taxon>Pseudomonadati</taxon>
        <taxon>Bacteroidota</taxon>
        <taxon>Chitinophagia</taxon>
        <taxon>Chitinophagales</taxon>
        <taxon>Chitinophagaceae</taxon>
        <taxon>Segetibacter</taxon>
    </lineage>
</organism>
<feature type="transmembrane region" description="Helical" evidence="6">
    <location>
        <begin position="96"/>
        <end position="118"/>
    </location>
</feature>
<gene>
    <name evidence="7" type="ORF">SAE01_15100</name>
</gene>
<dbReference type="Pfam" id="PF04286">
    <property type="entry name" value="DUF445"/>
    <property type="match status" value="1"/>
</dbReference>
<dbReference type="AlphaFoldDB" id="A0A512BAK6"/>
<evidence type="ECO:0000313" key="7">
    <source>
        <dbReference type="EMBL" id="GEO09014.1"/>
    </source>
</evidence>
<name>A0A512BAK6_9BACT</name>
<dbReference type="GO" id="GO:0012505">
    <property type="term" value="C:endomembrane system"/>
    <property type="evidence" value="ECO:0007669"/>
    <property type="project" value="UniProtKB-SubCell"/>
</dbReference>
<evidence type="ECO:0000313" key="8">
    <source>
        <dbReference type="Proteomes" id="UP000321513"/>
    </source>
</evidence>
<dbReference type="Proteomes" id="UP000321513">
    <property type="component" value="Unassembled WGS sequence"/>
</dbReference>
<evidence type="ECO:0000256" key="1">
    <source>
        <dbReference type="ARBA" id="ARBA00004308"/>
    </source>
</evidence>
<dbReference type="PANTHER" id="PTHR35791:SF1">
    <property type="entry name" value="UPF0754 MEMBRANE PROTEIN YHEB"/>
    <property type="match status" value="1"/>
</dbReference>
<comment type="subcellular location">
    <subcellularLocation>
        <location evidence="1">Endomembrane system</location>
    </subcellularLocation>
</comment>
<evidence type="ECO:0000256" key="4">
    <source>
        <dbReference type="ARBA" id="ARBA00022989"/>
    </source>
</evidence>
<keyword evidence="3 6" id="KW-0812">Transmembrane</keyword>
<accession>A0A512BAK6</accession>
<keyword evidence="8" id="KW-1185">Reference proteome</keyword>
<keyword evidence="4 6" id="KW-1133">Transmembrane helix</keyword>
<dbReference type="EMBL" id="BJYT01000005">
    <property type="protein sequence ID" value="GEO09014.1"/>
    <property type="molecule type" value="Genomic_DNA"/>
</dbReference>
<dbReference type="AntiFam" id="ANF00013">
    <property type="entry name" value="tRNA translation"/>
</dbReference>
<dbReference type="PANTHER" id="PTHR35791">
    <property type="entry name" value="UPF0754 MEMBRANE PROTEIN YHEB"/>
    <property type="match status" value="1"/>
</dbReference>
<evidence type="ECO:0000256" key="3">
    <source>
        <dbReference type="ARBA" id="ARBA00022692"/>
    </source>
</evidence>
<sequence>MRIRAVKVQTFEDFQQCETRQINYCGKTFFSIFATLIKTEIVAQLVRASVCGTEGRGFETHRSPLGNLTLLHCNKVFLFNSITYYLLFIYMNLSLVFIPIISAFIGWVTNWLAIKLLFHPREQKRFLRVSIQGILPKRQRQFAMKLGKLASAEFFSFNDLEGKIANPENVSKILPLLEVHIDTFLREKLTAQIPMLGMLIGDKTIAQVKAVFMKELEELFPVLMRQYLTVLQADLNIEKIVTEKISNLPLNEIEKTFTSAISAELKIAGVLGAVIGFLIGLFQVFLLLMTQ</sequence>
<comment type="caution">
    <text evidence="7">The sequence shown here is derived from an EMBL/GenBank/DDBJ whole genome shotgun (WGS) entry which is preliminary data.</text>
</comment>
<dbReference type="InterPro" id="IPR007383">
    <property type="entry name" value="DUF445"/>
</dbReference>
<evidence type="ECO:0000256" key="2">
    <source>
        <dbReference type="ARBA" id="ARBA00008053"/>
    </source>
</evidence>
<keyword evidence="5 6" id="KW-0472">Membrane</keyword>
<protein>
    <recommendedName>
        <fullName evidence="9">DUF445 domain-containing protein</fullName>
    </recommendedName>
</protein>
<proteinExistence type="inferred from homology"/>
<comment type="similarity">
    <text evidence="2">Belongs to the UPF0754 family.</text>
</comment>
<reference evidence="7 8" key="1">
    <citation type="submission" date="2019-07" db="EMBL/GenBank/DDBJ databases">
        <title>Whole genome shotgun sequence of Segetibacter aerophilus NBRC 106135.</title>
        <authorList>
            <person name="Hosoyama A."/>
            <person name="Uohara A."/>
            <person name="Ohji S."/>
            <person name="Ichikawa N."/>
        </authorList>
    </citation>
    <scope>NUCLEOTIDE SEQUENCE [LARGE SCALE GENOMIC DNA]</scope>
    <source>
        <strain evidence="7 8">NBRC 106135</strain>
    </source>
</reference>
<evidence type="ECO:0008006" key="9">
    <source>
        <dbReference type="Google" id="ProtNLM"/>
    </source>
</evidence>
<feature type="transmembrane region" description="Helical" evidence="6">
    <location>
        <begin position="267"/>
        <end position="289"/>
    </location>
</feature>